<dbReference type="InParanoid" id="K5VY69"/>
<dbReference type="InterPro" id="IPR013346">
    <property type="entry name" value="NrdE_NrdA_C"/>
</dbReference>
<evidence type="ECO:0000256" key="6">
    <source>
        <dbReference type="ARBA" id="ARBA00023002"/>
    </source>
</evidence>
<keyword evidence="6 11" id="KW-0560">Oxidoreductase</keyword>
<dbReference type="PRINTS" id="PR01183">
    <property type="entry name" value="RIBORDTASEM1"/>
</dbReference>
<dbReference type="GO" id="GO:0005971">
    <property type="term" value="C:ribonucleoside-diphosphate reductase complex"/>
    <property type="evidence" value="ECO:0007669"/>
    <property type="project" value="TreeGrafter"/>
</dbReference>
<dbReference type="InterPro" id="IPR039718">
    <property type="entry name" value="Rrm1"/>
</dbReference>
<dbReference type="Pfam" id="PF02867">
    <property type="entry name" value="Ribonuc_red_lgC"/>
    <property type="match status" value="1"/>
</dbReference>
<evidence type="ECO:0000256" key="7">
    <source>
        <dbReference type="ARBA" id="ARBA00023116"/>
    </source>
</evidence>
<dbReference type="GeneID" id="18918077"/>
<dbReference type="OrthoDB" id="3000483at2759"/>
<comment type="similarity">
    <text evidence="1 11">Belongs to the ribonucleoside diphosphate reductase large chain family.</text>
</comment>
<evidence type="ECO:0000256" key="9">
    <source>
        <dbReference type="ARBA" id="ARBA00024942"/>
    </source>
</evidence>
<feature type="domain" description="Ribonucleotide reductase large subunit" evidence="13">
    <location>
        <begin position="514"/>
        <end position="536"/>
    </location>
</feature>
<keyword evidence="7 11" id="KW-0215">Deoxyribonucleotide synthesis</keyword>
<keyword evidence="4" id="KW-0547">Nucleotide-binding</keyword>
<evidence type="ECO:0000313" key="14">
    <source>
        <dbReference type="EMBL" id="EKM51544.1"/>
    </source>
</evidence>
<accession>K5VY69</accession>
<evidence type="ECO:0000256" key="3">
    <source>
        <dbReference type="ARBA" id="ARBA00022533"/>
    </source>
</evidence>
<dbReference type="NCBIfam" id="TIGR02506">
    <property type="entry name" value="NrdE_NrdA"/>
    <property type="match status" value="1"/>
</dbReference>
<dbReference type="PROSITE" id="PS00089">
    <property type="entry name" value="RIBORED_LARGE"/>
    <property type="match status" value="1"/>
</dbReference>
<dbReference type="Gene3D" id="3.20.70.20">
    <property type="match status" value="1"/>
</dbReference>
<proteinExistence type="inferred from homology"/>
<dbReference type="PANTHER" id="PTHR11573:SF6">
    <property type="entry name" value="RIBONUCLEOSIDE-DIPHOSPHATE REDUCTASE LARGE SUBUNIT"/>
    <property type="match status" value="1"/>
</dbReference>
<dbReference type="GO" id="GO:0009263">
    <property type="term" value="P:deoxyribonucleotide biosynthetic process"/>
    <property type="evidence" value="ECO:0007669"/>
    <property type="project" value="UniProtKB-KW"/>
</dbReference>
<keyword evidence="3" id="KW-0021">Allosteric enzyme</keyword>
<dbReference type="UniPathway" id="UPA00326"/>
<dbReference type="HOGENOM" id="CLU_000404_1_0_1"/>
<evidence type="ECO:0000256" key="8">
    <source>
        <dbReference type="ARBA" id="ARBA00023157"/>
    </source>
</evidence>
<evidence type="ECO:0000256" key="4">
    <source>
        <dbReference type="ARBA" id="ARBA00022741"/>
    </source>
</evidence>
<evidence type="ECO:0000256" key="2">
    <source>
        <dbReference type="ARBA" id="ARBA00012274"/>
    </source>
</evidence>
<dbReference type="FunFam" id="3.20.70.20:FF:000001">
    <property type="entry name" value="Ribonucleoside-diphosphate reductase"/>
    <property type="match status" value="1"/>
</dbReference>
<dbReference type="SUPFAM" id="SSF48168">
    <property type="entry name" value="R1 subunit of ribonucleotide reductase, N-terminal domain"/>
    <property type="match status" value="1"/>
</dbReference>
<feature type="region of interest" description="Disordered" evidence="12">
    <location>
        <begin position="720"/>
        <end position="739"/>
    </location>
</feature>
<sequence>MTTKHPDYAILAARIAVSNLHKETKKSFSAVIKDLYEYVNPKNGRPASMIAKDVYEIVTANAERLDSAVIYSRDFSYNFFGFKTLERSYLLKINGRPAERPQHLLMRVAVGIHGADIDRAIETYNLMSERFFTHASPTLFNAGTPNPQLSSCFLVCMKDDSIEGIYDTLKSCAMISKTAGGIGLNIHNIRATGSYIAGTNGYSNGIVPMLRAYDATARYVDQGGNKRPGAFAIYLEPWHADIFEFIDLRKNHGKEEVRARDLFYALWIPDLFMKRVEANGKWTLFCPNEAPGLHEVWGAEFEELYERYEREGRGRKTIEAQKLWYAVLEAQIETGGPFMLYKDSANAKSNQQNLGTIKSSNLCTEIIEYSAPDETAVCNLASIALPSYIENGQYNFQKLHDITKVVVYNLNRIIDVNYYPTPEARRSNMRHRPIGVGVNGLADAFMALRMPFDSPEARQLNKQIFETIYHAAVEASSDIAERDGPYETYEGSPASMGQLQYDLWGVTPSDLWDWASVKVKVARTGLRNSLLLAPMPTASTSQILGFNECFEPYTSNIYTRRVLAGEFQIVCPWLLRELVDLKLWDDTMKNMIIANNGSIQSIIGIPDDIKAIYKTVWEISQKKVLDLAADRGAFICQSQSLNVHLQSPTVGQLTSMHFYGWKKGLKTGMYYLRTRPAAQAIQFTVDQSILKEAQQLRELKAAGAKPAKADVFAVSALSSPSTLSSPAPSTPAEDSTPAPQLNIEKPVAANVAPAAYVPYEDMSLDERTRKAAAEDPEFAAALVRQKEREYEQAKLMCSLENKEACLMCSA</sequence>
<gene>
    <name evidence="14" type="ORF">PHACADRAFT_261748</name>
</gene>
<feature type="compositionally biased region" description="Low complexity" evidence="12">
    <location>
        <begin position="720"/>
        <end position="732"/>
    </location>
</feature>
<dbReference type="PANTHER" id="PTHR11573">
    <property type="entry name" value="RIBONUCLEOSIDE-DIPHOSPHATE REDUCTASE LARGE CHAIN"/>
    <property type="match status" value="1"/>
</dbReference>
<reference evidence="14 15" key="1">
    <citation type="journal article" date="2012" name="BMC Genomics">
        <title>Comparative genomics of the white-rot fungi, Phanerochaete carnosa and P. chrysosporium, to elucidate the genetic basis of the distinct wood types they colonize.</title>
        <authorList>
            <person name="Suzuki H."/>
            <person name="MacDonald J."/>
            <person name="Syed K."/>
            <person name="Salamov A."/>
            <person name="Hori C."/>
            <person name="Aerts A."/>
            <person name="Henrissat B."/>
            <person name="Wiebenga A."/>
            <person name="vanKuyk P.A."/>
            <person name="Barry K."/>
            <person name="Lindquist E."/>
            <person name="LaButti K."/>
            <person name="Lapidus A."/>
            <person name="Lucas S."/>
            <person name="Coutinho P."/>
            <person name="Gong Y."/>
            <person name="Samejima M."/>
            <person name="Mahadevan R."/>
            <person name="Abou-Zaid M."/>
            <person name="de Vries R.P."/>
            <person name="Igarashi K."/>
            <person name="Yadav J.S."/>
            <person name="Grigoriev I.V."/>
            <person name="Master E.R."/>
        </authorList>
    </citation>
    <scope>NUCLEOTIDE SEQUENCE [LARGE SCALE GENOMIC DNA]</scope>
    <source>
        <strain evidence="14 15">HHB-10118-sp</strain>
    </source>
</reference>
<dbReference type="GO" id="GO:0005524">
    <property type="term" value="F:ATP binding"/>
    <property type="evidence" value="ECO:0007669"/>
    <property type="project" value="UniProtKB-KW"/>
</dbReference>
<dbReference type="EC" id="1.17.4.1" evidence="2 11"/>
<keyword evidence="5" id="KW-0067">ATP-binding</keyword>
<evidence type="ECO:0000256" key="12">
    <source>
        <dbReference type="SAM" id="MobiDB-lite"/>
    </source>
</evidence>
<dbReference type="CDD" id="cd01679">
    <property type="entry name" value="RNR_I"/>
    <property type="match status" value="1"/>
</dbReference>
<keyword evidence="15" id="KW-1185">Reference proteome</keyword>
<evidence type="ECO:0000256" key="5">
    <source>
        <dbReference type="ARBA" id="ARBA00022840"/>
    </source>
</evidence>
<evidence type="ECO:0000256" key="1">
    <source>
        <dbReference type="ARBA" id="ARBA00010406"/>
    </source>
</evidence>
<name>K5VY69_PHACS</name>
<dbReference type="EMBL" id="JH930476">
    <property type="protein sequence ID" value="EKM51544.1"/>
    <property type="molecule type" value="Genomic_DNA"/>
</dbReference>
<dbReference type="Pfam" id="PF00317">
    <property type="entry name" value="Ribonuc_red_lgN"/>
    <property type="match status" value="1"/>
</dbReference>
<dbReference type="GO" id="GO:0004748">
    <property type="term" value="F:ribonucleoside-diphosphate reductase activity, thioredoxin disulfide as acceptor"/>
    <property type="evidence" value="ECO:0007669"/>
    <property type="project" value="UniProtKB-EC"/>
</dbReference>
<organism evidence="14 15">
    <name type="scientific">Phanerochaete carnosa (strain HHB-10118-sp)</name>
    <name type="common">White-rot fungus</name>
    <name type="synonym">Peniophora carnosa</name>
    <dbReference type="NCBI Taxonomy" id="650164"/>
    <lineage>
        <taxon>Eukaryota</taxon>
        <taxon>Fungi</taxon>
        <taxon>Dikarya</taxon>
        <taxon>Basidiomycota</taxon>
        <taxon>Agaricomycotina</taxon>
        <taxon>Agaricomycetes</taxon>
        <taxon>Polyporales</taxon>
        <taxon>Phanerochaetaceae</taxon>
        <taxon>Phanerochaete</taxon>
    </lineage>
</organism>
<comment type="catalytic activity">
    <reaction evidence="10 11">
        <text>a 2'-deoxyribonucleoside 5'-diphosphate + [thioredoxin]-disulfide + H2O = a ribonucleoside 5'-diphosphate + [thioredoxin]-dithiol</text>
        <dbReference type="Rhea" id="RHEA:23252"/>
        <dbReference type="Rhea" id="RHEA-COMP:10698"/>
        <dbReference type="Rhea" id="RHEA-COMP:10700"/>
        <dbReference type="ChEBI" id="CHEBI:15377"/>
        <dbReference type="ChEBI" id="CHEBI:29950"/>
        <dbReference type="ChEBI" id="CHEBI:50058"/>
        <dbReference type="ChEBI" id="CHEBI:57930"/>
        <dbReference type="ChEBI" id="CHEBI:73316"/>
        <dbReference type="EC" id="1.17.4.1"/>
    </reaction>
</comment>
<keyword evidence="8" id="KW-1015">Disulfide bond</keyword>
<dbReference type="InterPro" id="IPR013509">
    <property type="entry name" value="RNR_lsu_N"/>
</dbReference>
<protein>
    <recommendedName>
        <fullName evidence="2 11">Ribonucleoside-diphosphate reductase</fullName>
        <ecNumber evidence="2 11">1.17.4.1</ecNumber>
    </recommendedName>
</protein>
<dbReference type="InterPro" id="IPR000788">
    <property type="entry name" value="RNR_lg_C"/>
</dbReference>
<dbReference type="RefSeq" id="XP_007399356.1">
    <property type="nucleotide sequence ID" value="XM_007399294.1"/>
</dbReference>
<dbReference type="KEGG" id="pco:PHACADRAFT_261748"/>
<comment type="function">
    <text evidence="9 11">Provides the precursors necessary for DNA synthesis. Catalyzes the biosynthesis of deoxyribonucleotides from the corresponding ribonucleotides.</text>
</comment>
<dbReference type="Proteomes" id="UP000008370">
    <property type="component" value="Unassembled WGS sequence"/>
</dbReference>
<dbReference type="InterPro" id="IPR008926">
    <property type="entry name" value="RNR_R1-su_N"/>
</dbReference>
<dbReference type="STRING" id="650164.K5VY69"/>
<evidence type="ECO:0000256" key="11">
    <source>
        <dbReference type="RuleBase" id="RU003410"/>
    </source>
</evidence>
<dbReference type="SUPFAM" id="SSF51998">
    <property type="entry name" value="PFL-like glycyl radical enzymes"/>
    <property type="match status" value="1"/>
</dbReference>
<dbReference type="FunCoup" id="K5VY69">
    <property type="interactions" value="665"/>
</dbReference>
<evidence type="ECO:0000256" key="10">
    <source>
        <dbReference type="ARBA" id="ARBA00047754"/>
    </source>
</evidence>
<evidence type="ECO:0000259" key="13">
    <source>
        <dbReference type="PROSITE" id="PS00089"/>
    </source>
</evidence>
<dbReference type="AlphaFoldDB" id="K5VY69"/>
<evidence type="ECO:0000313" key="15">
    <source>
        <dbReference type="Proteomes" id="UP000008370"/>
    </source>
</evidence>